<evidence type="ECO:0000313" key="1">
    <source>
        <dbReference type="EMBL" id="RMJ09203.1"/>
    </source>
</evidence>
<accession>A0A3M2RV76</accession>
<keyword evidence="2" id="KW-1185">Reference proteome</keyword>
<dbReference type="STRING" id="2010991.A0A3M2RV76"/>
<sequence length="190" mass="21519">MESQSIFDNENTRLSLFDADAISGVAPSELDFDFDGLVLNSQAYRRAFARAQSTADLETQAHVTEDISLPLSDGSTIRRVNRDLVDLNLATAVESSSLRRDCGETIRMKFVRLKDDPRTQICEKDCFRRLDQLHHKCEQGLEDAYAKSGHKYLVEHFTDEISLTDIDADTGSQEADFLYREENNAQVYGE</sequence>
<dbReference type="EMBL" id="NKUJ01000252">
    <property type="protein sequence ID" value="RMJ09203.1"/>
    <property type="molecule type" value="Genomic_DNA"/>
</dbReference>
<reference evidence="1 2" key="1">
    <citation type="submission" date="2017-06" db="EMBL/GenBank/DDBJ databases">
        <title>Comparative genomic analysis of Ambrosia Fusariam Clade fungi.</title>
        <authorList>
            <person name="Stajich J.E."/>
            <person name="Carrillo J."/>
            <person name="Kijimoto T."/>
            <person name="Eskalen A."/>
            <person name="O'Donnell K."/>
            <person name="Kasson M."/>
        </authorList>
    </citation>
    <scope>NUCLEOTIDE SEQUENCE [LARGE SCALE GENOMIC DNA]</scope>
    <source>
        <strain evidence="1">UCR3666</strain>
    </source>
</reference>
<dbReference type="Proteomes" id="UP000277212">
    <property type="component" value="Unassembled WGS sequence"/>
</dbReference>
<comment type="caution">
    <text evidence="1">The sequence shown here is derived from an EMBL/GenBank/DDBJ whole genome shotgun (WGS) entry which is preliminary data.</text>
</comment>
<protein>
    <submittedName>
        <fullName evidence="1">Uncharacterized protein</fullName>
    </submittedName>
</protein>
<gene>
    <name evidence="1" type="ORF">CDV36_011171</name>
</gene>
<evidence type="ECO:0000313" key="2">
    <source>
        <dbReference type="Proteomes" id="UP000277212"/>
    </source>
</evidence>
<dbReference type="AlphaFoldDB" id="A0A3M2RV76"/>
<proteinExistence type="predicted"/>
<dbReference type="OrthoDB" id="5365701at2759"/>
<organism evidence="1 2">
    <name type="scientific">Fusarium kuroshium</name>
    <dbReference type="NCBI Taxonomy" id="2010991"/>
    <lineage>
        <taxon>Eukaryota</taxon>
        <taxon>Fungi</taxon>
        <taxon>Dikarya</taxon>
        <taxon>Ascomycota</taxon>
        <taxon>Pezizomycotina</taxon>
        <taxon>Sordariomycetes</taxon>
        <taxon>Hypocreomycetidae</taxon>
        <taxon>Hypocreales</taxon>
        <taxon>Nectriaceae</taxon>
        <taxon>Fusarium</taxon>
        <taxon>Fusarium solani species complex</taxon>
    </lineage>
</organism>
<name>A0A3M2RV76_9HYPO</name>